<dbReference type="GO" id="GO:0030894">
    <property type="term" value="C:replisome"/>
    <property type="evidence" value="ECO:0007669"/>
    <property type="project" value="TreeGrafter"/>
</dbReference>
<proteinExistence type="inferred from homology"/>
<dbReference type="GO" id="GO:0003677">
    <property type="term" value="F:DNA binding"/>
    <property type="evidence" value="ECO:0007669"/>
    <property type="project" value="UniProtKB-KW"/>
</dbReference>
<evidence type="ECO:0000256" key="2">
    <source>
        <dbReference type="ARBA" id="ARBA00023125"/>
    </source>
</evidence>
<dbReference type="PANTHER" id="PTHR13710">
    <property type="entry name" value="DNA HELICASE RECQ FAMILY MEMBER"/>
    <property type="match status" value="1"/>
</dbReference>
<keyword evidence="3" id="KW-0413">Isomerase</keyword>
<evidence type="ECO:0000256" key="4">
    <source>
        <dbReference type="ARBA" id="ARBA00034617"/>
    </source>
</evidence>
<evidence type="ECO:0000313" key="7">
    <source>
        <dbReference type="EMBL" id="KXX89546.1"/>
    </source>
</evidence>
<dbReference type="InterPro" id="IPR027417">
    <property type="entry name" value="P-loop_NTPase"/>
</dbReference>
<organism evidence="7 8">
    <name type="scientific">Bacillus cereus</name>
    <dbReference type="NCBI Taxonomy" id="1396"/>
    <lineage>
        <taxon>Bacteria</taxon>
        <taxon>Bacillati</taxon>
        <taxon>Bacillota</taxon>
        <taxon>Bacilli</taxon>
        <taxon>Bacillales</taxon>
        <taxon>Bacillaceae</taxon>
        <taxon>Bacillus</taxon>
        <taxon>Bacillus cereus group</taxon>
    </lineage>
</organism>
<dbReference type="GO" id="GO:0043590">
    <property type="term" value="C:bacterial nucleoid"/>
    <property type="evidence" value="ECO:0007669"/>
    <property type="project" value="TreeGrafter"/>
</dbReference>
<comment type="caution">
    <text evidence="7">The sequence shown here is derived from an EMBL/GenBank/DDBJ whole genome shotgun (WGS) entry which is preliminary data.</text>
</comment>
<dbReference type="Proteomes" id="UP000075591">
    <property type="component" value="Unassembled WGS sequence"/>
</dbReference>
<dbReference type="SUPFAM" id="SSF52540">
    <property type="entry name" value="P-loop containing nucleoside triphosphate hydrolases"/>
    <property type="match status" value="1"/>
</dbReference>
<reference evidence="7 8" key="1">
    <citation type="submission" date="2015-12" db="EMBL/GenBank/DDBJ databases">
        <title>Bacillus cereus Group isolate.</title>
        <authorList>
            <person name="Kovac J."/>
        </authorList>
    </citation>
    <scope>NUCLEOTIDE SEQUENCE [LARGE SCALE GENOMIC DNA]</scope>
    <source>
        <strain evidence="7 8">FSL W8-0275</strain>
    </source>
</reference>
<dbReference type="Gene3D" id="3.40.50.300">
    <property type="entry name" value="P-loop containing nucleotide triphosphate hydrolases"/>
    <property type="match status" value="1"/>
</dbReference>
<protein>
    <recommendedName>
        <fullName evidence="5">DNA 3'-5' helicase</fullName>
        <ecNumber evidence="5">5.6.2.4</ecNumber>
    </recommendedName>
</protein>
<dbReference type="GO" id="GO:0005524">
    <property type="term" value="F:ATP binding"/>
    <property type="evidence" value="ECO:0007669"/>
    <property type="project" value="InterPro"/>
</dbReference>
<evidence type="ECO:0000256" key="1">
    <source>
        <dbReference type="ARBA" id="ARBA00005446"/>
    </source>
</evidence>
<dbReference type="PANTHER" id="PTHR13710:SF105">
    <property type="entry name" value="ATP-DEPENDENT DNA HELICASE Q1"/>
    <property type="match status" value="1"/>
</dbReference>
<evidence type="ECO:0000259" key="6">
    <source>
        <dbReference type="Pfam" id="PF00270"/>
    </source>
</evidence>
<feature type="domain" description="DEAD/DEAH-box helicase" evidence="6">
    <location>
        <begin position="20"/>
        <end position="54"/>
    </location>
</feature>
<dbReference type="InterPro" id="IPR011545">
    <property type="entry name" value="DEAD/DEAH_box_helicase_dom"/>
</dbReference>
<dbReference type="AlphaFoldDB" id="A0A150AYL6"/>
<dbReference type="Pfam" id="PF00270">
    <property type="entry name" value="DEAD"/>
    <property type="match status" value="1"/>
</dbReference>
<evidence type="ECO:0000256" key="5">
    <source>
        <dbReference type="ARBA" id="ARBA00034808"/>
    </source>
</evidence>
<gene>
    <name evidence="7" type="ORF">AT274_23175</name>
</gene>
<evidence type="ECO:0000256" key="3">
    <source>
        <dbReference type="ARBA" id="ARBA00023235"/>
    </source>
</evidence>
<dbReference type="GO" id="GO:0006281">
    <property type="term" value="P:DNA repair"/>
    <property type="evidence" value="ECO:0007669"/>
    <property type="project" value="TreeGrafter"/>
</dbReference>
<keyword evidence="2" id="KW-0238">DNA-binding</keyword>
<evidence type="ECO:0000313" key="8">
    <source>
        <dbReference type="Proteomes" id="UP000075591"/>
    </source>
</evidence>
<sequence>MFTKAQELLASYFGYSSFRRGQDETIKNVLDGKDTVCIMPTGGGKSICYQIPALVFEGTTLVIYDDR</sequence>
<dbReference type="EC" id="5.6.2.4" evidence="5"/>
<dbReference type="GO" id="GO:0043138">
    <property type="term" value="F:3'-5' DNA helicase activity"/>
    <property type="evidence" value="ECO:0007669"/>
    <property type="project" value="UniProtKB-EC"/>
</dbReference>
<dbReference type="EMBL" id="LOMT01000125">
    <property type="protein sequence ID" value="KXX89546.1"/>
    <property type="molecule type" value="Genomic_DNA"/>
</dbReference>
<name>A0A150AYL6_BACCE</name>
<accession>A0A150AYL6</accession>
<dbReference type="GO" id="GO:0006310">
    <property type="term" value="P:DNA recombination"/>
    <property type="evidence" value="ECO:0007669"/>
    <property type="project" value="TreeGrafter"/>
</dbReference>
<comment type="catalytic activity">
    <reaction evidence="4">
        <text>Couples ATP hydrolysis with the unwinding of duplex DNA by translocating in the 3'-5' direction.</text>
        <dbReference type="EC" id="5.6.2.4"/>
    </reaction>
</comment>
<dbReference type="GO" id="GO:0005737">
    <property type="term" value="C:cytoplasm"/>
    <property type="evidence" value="ECO:0007669"/>
    <property type="project" value="TreeGrafter"/>
</dbReference>
<comment type="similarity">
    <text evidence="1">Belongs to the helicase family. RecQ subfamily.</text>
</comment>
<dbReference type="GO" id="GO:0009378">
    <property type="term" value="F:four-way junction helicase activity"/>
    <property type="evidence" value="ECO:0007669"/>
    <property type="project" value="TreeGrafter"/>
</dbReference>